<dbReference type="GO" id="GO:0004803">
    <property type="term" value="F:transposase activity"/>
    <property type="evidence" value="ECO:0007669"/>
    <property type="project" value="InterPro"/>
</dbReference>
<evidence type="ECO:0000256" key="1">
    <source>
        <dbReference type="ARBA" id="ARBA00009964"/>
    </source>
</evidence>
<evidence type="ECO:0000313" key="3">
    <source>
        <dbReference type="EMBL" id="TQV69607.1"/>
    </source>
</evidence>
<dbReference type="Pfam" id="PF01527">
    <property type="entry name" value="HTH_Tnp_1"/>
    <property type="match status" value="1"/>
</dbReference>
<dbReference type="SUPFAM" id="SSF46689">
    <property type="entry name" value="Homeodomain-like"/>
    <property type="match status" value="1"/>
</dbReference>
<dbReference type="InterPro" id="IPR009057">
    <property type="entry name" value="Homeodomain-like_sf"/>
</dbReference>
<dbReference type="EMBL" id="VHSG01000027">
    <property type="protein sequence ID" value="TQV69607.1"/>
    <property type="molecule type" value="Genomic_DNA"/>
</dbReference>
<dbReference type="Proteomes" id="UP000319732">
    <property type="component" value="Unassembled WGS sequence"/>
</dbReference>
<keyword evidence="4" id="KW-1185">Reference proteome</keyword>
<comment type="similarity">
    <text evidence="1">Belongs to the transposase 8 family.</text>
</comment>
<sequence>MPGVQANHVAEALDIHEVMLYRWRMEMRRGQIKVKKKNIQIDPEVKSELKRLRKLEREHNLLKEEHTLLKKAIQHSLQQKGKFSSSST</sequence>
<accession>A0A545SXB7</accession>
<dbReference type="AlphaFoldDB" id="A0A545SXB7"/>
<organism evidence="3 4">
    <name type="scientific">Exilibacterium tricleocarpae</name>
    <dbReference type="NCBI Taxonomy" id="2591008"/>
    <lineage>
        <taxon>Bacteria</taxon>
        <taxon>Pseudomonadati</taxon>
        <taxon>Pseudomonadota</taxon>
        <taxon>Gammaproteobacteria</taxon>
        <taxon>Cellvibrionales</taxon>
        <taxon>Cellvibrionaceae</taxon>
        <taxon>Exilibacterium</taxon>
    </lineage>
</organism>
<gene>
    <name evidence="3" type="ORF">FKG94_22700</name>
</gene>
<protein>
    <submittedName>
        <fullName evidence="3">Transposase</fullName>
    </submittedName>
</protein>
<comment type="caution">
    <text evidence="3">The sequence shown here is derived from an EMBL/GenBank/DDBJ whole genome shotgun (WGS) entry which is preliminary data.</text>
</comment>
<evidence type="ECO:0000256" key="2">
    <source>
        <dbReference type="SAM" id="Coils"/>
    </source>
</evidence>
<dbReference type="GO" id="GO:0006313">
    <property type="term" value="P:DNA transposition"/>
    <property type="evidence" value="ECO:0007669"/>
    <property type="project" value="InterPro"/>
</dbReference>
<dbReference type="InterPro" id="IPR002514">
    <property type="entry name" value="Transposase_8"/>
</dbReference>
<evidence type="ECO:0000313" key="4">
    <source>
        <dbReference type="Proteomes" id="UP000319732"/>
    </source>
</evidence>
<feature type="coiled-coil region" evidence="2">
    <location>
        <begin position="45"/>
        <end position="72"/>
    </location>
</feature>
<reference evidence="3 4" key="1">
    <citation type="submission" date="2019-06" db="EMBL/GenBank/DDBJ databases">
        <title>Whole genome sequence for Cellvibrionaceae sp. R142.</title>
        <authorList>
            <person name="Wang G."/>
        </authorList>
    </citation>
    <scope>NUCLEOTIDE SEQUENCE [LARGE SCALE GENOMIC DNA]</scope>
    <source>
        <strain evidence="3 4">R142</strain>
    </source>
</reference>
<dbReference type="OrthoDB" id="291972at2"/>
<proteinExistence type="inferred from homology"/>
<name>A0A545SXB7_9GAMM</name>
<dbReference type="GO" id="GO:0003677">
    <property type="term" value="F:DNA binding"/>
    <property type="evidence" value="ECO:0007669"/>
    <property type="project" value="InterPro"/>
</dbReference>
<keyword evidence="2" id="KW-0175">Coiled coil</keyword>